<proteinExistence type="predicted"/>
<evidence type="ECO:0000256" key="3">
    <source>
        <dbReference type="SAM" id="SignalP"/>
    </source>
</evidence>
<keyword evidence="3" id="KW-0732">Signal</keyword>
<evidence type="ECO:0000313" key="4">
    <source>
        <dbReference type="EMBL" id="WRT67880.1"/>
    </source>
</evidence>
<evidence type="ECO:0000256" key="2">
    <source>
        <dbReference type="SAM" id="Phobius"/>
    </source>
</evidence>
<keyword evidence="5" id="KW-1185">Reference proteome</keyword>
<dbReference type="PANTHER" id="PTHR37487:SF2">
    <property type="entry name" value="EXPRESSED PROTEIN"/>
    <property type="match status" value="1"/>
</dbReference>
<keyword evidence="2" id="KW-0472">Membrane</keyword>
<dbReference type="RefSeq" id="XP_062792620.1">
    <property type="nucleotide sequence ID" value="XM_062936569.1"/>
</dbReference>
<keyword evidence="2" id="KW-1133">Transmembrane helix</keyword>
<feature type="region of interest" description="Disordered" evidence="1">
    <location>
        <begin position="168"/>
        <end position="213"/>
    </location>
</feature>
<keyword evidence="2" id="KW-0812">Transmembrane</keyword>
<protein>
    <submittedName>
        <fullName evidence="4">Uncharacterized protein</fullName>
    </submittedName>
</protein>
<organism evidence="4 5">
    <name type="scientific">Kwoniella shivajii</name>
    <dbReference type="NCBI Taxonomy" id="564305"/>
    <lineage>
        <taxon>Eukaryota</taxon>
        <taxon>Fungi</taxon>
        <taxon>Dikarya</taxon>
        <taxon>Basidiomycota</taxon>
        <taxon>Agaricomycotina</taxon>
        <taxon>Tremellomycetes</taxon>
        <taxon>Tremellales</taxon>
        <taxon>Cryptococcaceae</taxon>
        <taxon>Kwoniella</taxon>
    </lineage>
</organism>
<dbReference type="Proteomes" id="UP001329825">
    <property type="component" value="Chromosome 6"/>
</dbReference>
<dbReference type="GeneID" id="87956985"/>
<name>A0ABZ1D391_9TREE</name>
<feature type="transmembrane region" description="Helical" evidence="2">
    <location>
        <begin position="228"/>
        <end position="246"/>
    </location>
</feature>
<evidence type="ECO:0000313" key="5">
    <source>
        <dbReference type="Proteomes" id="UP001329825"/>
    </source>
</evidence>
<feature type="signal peptide" evidence="3">
    <location>
        <begin position="1"/>
        <end position="19"/>
    </location>
</feature>
<dbReference type="EMBL" id="CP141886">
    <property type="protein sequence ID" value="WRT67880.1"/>
    <property type="molecule type" value="Genomic_DNA"/>
</dbReference>
<accession>A0ABZ1D391</accession>
<gene>
    <name evidence="4" type="ORF">IL334_004854</name>
</gene>
<dbReference type="PANTHER" id="PTHR37487">
    <property type="entry name" value="CHROMOSOME 1, WHOLE GENOME SHOTGUN SEQUENCE"/>
    <property type="match status" value="1"/>
</dbReference>
<reference evidence="4 5" key="1">
    <citation type="submission" date="2024-01" db="EMBL/GenBank/DDBJ databases">
        <title>Comparative genomics of Cryptococcus and Kwoniella reveals pathogenesis evolution and contrasting modes of karyotype evolution via chromosome fusion or intercentromeric recombination.</title>
        <authorList>
            <person name="Coelho M.A."/>
            <person name="David-Palma M."/>
            <person name="Shea T."/>
            <person name="Bowers K."/>
            <person name="McGinley-Smith S."/>
            <person name="Mohammad A.W."/>
            <person name="Gnirke A."/>
            <person name="Yurkov A.M."/>
            <person name="Nowrousian M."/>
            <person name="Sun S."/>
            <person name="Cuomo C.A."/>
            <person name="Heitman J."/>
        </authorList>
    </citation>
    <scope>NUCLEOTIDE SEQUENCE [LARGE SCALE GENOMIC DNA]</scope>
    <source>
        <strain evidence="4">CBS 11374</strain>
    </source>
</reference>
<sequence>MKFFATAISTVALIGAVLAQQANDITIATPPSLTQCEPVLLSWSGGVGPYILTAIPGGQPSAAALATISASEAGNSVTWKVNVAAGTEVTVKVTDSRGINQYTSPVQILPGSDSCLGAASGGSTSNSSTPSSAAAGGVASSAASAASSAVSAASSGASSAASAATSAAGIKTTTTQTAPTSTVTGSGSASAASGTSKASTPASSGSASGSAPASASSTGASSGALKNGIIAAPAIIIAALGAFVALF</sequence>
<evidence type="ECO:0000256" key="1">
    <source>
        <dbReference type="SAM" id="MobiDB-lite"/>
    </source>
</evidence>
<feature type="chain" id="PRO_5045663313" evidence="3">
    <location>
        <begin position="20"/>
        <end position="247"/>
    </location>
</feature>